<comment type="caution">
    <text evidence="1">The sequence shown here is derived from an EMBL/GenBank/DDBJ whole genome shotgun (WGS) entry which is preliminary data.</text>
</comment>
<protein>
    <submittedName>
        <fullName evidence="1">Uncharacterized protein</fullName>
    </submittedName>
</protein>
<accession>A0ABP6QHY9</accession>
<evidence type="ECO:0000313" key="1">
    <source>
        <dbReference type="EMBL" id="GAA3229250.1"/>
    </source>
</evidence>
<sequence>MLTVRLSAPGPDDLRSLDDWLRGEERLRGRIRLVPAPPRPGELGTADEELLVTLADAAQNAALAETVEIWLRHRGTDVTLQVRIGDRPPVTLVGDGTLDVAVLLKAAVEAAGG</sequence>
<organism evidence="1 2">
    <name type="scientific">Actinocorallia longicatena</name>
    <dbReference type="NCBI Taxonomy" id="111803"/>
    <lineage>
        <taxon>Bacteria</taxon>
        <taxon>Bacillati</taxon>
        <taxon>Actinomycetota</taxon>
        <taxon>Actinomycetes</taxon>
        <taxon>Streptosporangiales</taxon>
        <taxon>Thermomonosporaceae</taxon>
        <taxon>Actinocorallia</taxon>
    </lineage>
</organism>
<dbReference type="RefSeq" id="WP_344834818.1">
    <property type="nucleotide sequence ID" value="NZ_BAAAUV010000019.1"/>
</dbReference>
<dbReference type="InterPro" id="IPR045428">
    <property type="entry name" value="EACC1"/>
</dbReference>
<dbReference type="Proteomes" id="UP001501237">
    <property type="component" value="Unassembled WGS sequence"/>
</dbReference>
<dbReference type="Pfam" id="PF19953">
    <property type="entry name" value="EACC1"/>
    <property type="match status" value="1"/>
</dbReference>
<keyword evidence="2" id="KW-1185">Reference proteome</keyword>
<evidence type="ECO:0000313" key="2">
    <source>
        <dbReference type="Proteomes" id="UP001501237"/>
    </source>
</evidence>
<reference evidence="2" key="1">
    <citation type="journal article" date="2019" name="Int. J. Syst. Evol. Microbiol.">
        <title>The Global Catalogue of Microorganisms (GCM) 10K type strain sequencing project: providing services to taxonomists for standard genome sequencing and annotation.</title>
        <authorList>
            <consortium name="The Broad Institute Genomics Platform"/>
            <consortium name="The Broad Institute Genome Sequencing Center for Infectious Disease"/>
            <person name="Wu L."/>
            <person name="Ma J."/>
        </authorList>
    </citation>
    <scope>NUCLEOTIDE SEQUENCE [LARGE SCALE GENOMIC DNA]</scope>
    <source>
        <strain evidence="2">JCM 9377</strain>
    </source>
</reference>
<gene>
    <name evidence="1" type="ORF">GCM10010468_59050</name>
</gene>
<name>A0ABP6QHY9_9ACTN</name>
<dbReference type="EMBL" id="BAAAUV010000019">
    <property type="protein sequence ID" value="GAA3229250.1"/>
    <property type="molecule type" value="Genomic_DNA"/>
</dbReference>
<proteinExistence type="predicted"/>